<dbReference type="Pfam" id="PF00318">
    <property type="entry name" value="Ribosomal_S2"/>
    <property type="match status" value="1"/>
</dbReference>
<dbReference type="GO" id="GO:0006412">
    <property type="term" value="P:translation"/>
    <property type="evidence" value="ECO:0007669"/>
    <property type="project" value="UniProtKB-UniRule"/>
</dbReference>
<dbReference type="PANTHER" id="PTHR12534">
    <property type="entry name" value="30S RIBOSOMAL PROTEIN S2 PROKARYOTIC AND ORGANELLAR"/>
    <property type="match status" value="1"/>
</dbReference>
<protein>
    <recommendedName>
        <fullName evidence="4 5">Small ribosomal subunit protein uS2</fullName>
    </recommendedName>
</protein>
<dbReference type="HAMAP" id="MF_00291_B">
    <property type="entry name" value="Ribosomal_uS2_B"/>
    <property type="match status" value="1"/>
</dbReference>
<name>A0A9D2D859_9FIRM</name>
<dbReference type="InterPro" id="IPR023591">
    <property type="entry name" value="Ribosomal_uS2_flav_dom_sf"/>
</dbReference>
<evidence type="ECO:0000313" key="9">
    <source>
        <dbReference type="Proteomes" id="UP000824025"/>
    </source>
</evidence>
<dbReference type="PANTHER" id="PTHR12534:SF0">
    <property type="entry name" value="SMALL RIBOSOMAL SUBUNIT PROTEIN US2M"/>
    <property type="match status" value="1"/>
</dbReference>
<dbReference type="InterPro" id="IPR001865">
    <property type="entry name" value="Ribosomal_uS2"/>
</dbReference>
<dbReference type="CDD" id="cd01425">
    <property type="entry name" value="RPS2"/>
    <property type="match status" value="1"/>
</dbReference>
<evidence type="ECO:0000313" key="8">
    <source>
        <dbReference type="EMBL" id="HIZ10170.1"/>
    </source>
</evidence>
<organism evidence="8 9">
    <name type="scientific">Candidatus Borkfalkia avicola</name>
    <dbReference type="NCBI Taxonomy" id="2838503"/>
    <lineage>
        <taxon>Bacteria</taxon>
        <taxon>Bacillati</taxon>
        <taxon>Bacillota</taxon>
        <taxon>Clostridia</taxon>
        <taxon>Christensenellales</taxon>
        <taxon>Christensenellaceae</taxon>
        <taxon>Candidatus Borkfalkia</taxon>
    </lineage>
</organism>
<dbReference type="Gene3D" id="3.40.50.10490">
    <property type="entry name" value="Glucose-6-phosphate isomerase like protein, domain 1"/>
    <property type="match status" value="1"/>
</dbReference>
<reference evidence="8" key="2">
    <citation type="submission" date="2021-04" db="EMBL/GenBank/DDBJ databases">
        <authorList>
            <person name="Gilroy R."/>
        </authorList>
    </citation>
    <scope>NUCLEOTIDE SEQUENCE</scope>
    <source>
        <strain evidence="8">CHK192-19661</strain>
    </source>
</reference>
<keyword evidence="2 5" id="KW-0689">Ribosomal protein</keyword>
<feature type="region of interest" description="Disordered" evidence="7">
    <location>
        <begin position="235"/>
        <end position="270"/>
    </location>
</feature>
<dbReference type="PROSITE" id="PS00962">
    <property type="entry name" value="RIBOSOMAL_S2_1"/>
    <property type="match status" value="1"/>
</dbReference>
<dbReference type="AlphaFoldDB" id="A0A9D2D859"/>
<keyword evidence="3 5" id="KW-0687">Ribonucleoprotein</keyword>
<evidence type="ECO:0000256" key="6">
    <source>
        <dbReference type="RuleBase" id="RU003631"/>
    </source>
</evidence>
<evidence type="ECO:0000256" key="1">
    <source>
        <dbReference type="ARBA" id="ARBA00006242"/>
    </source>
</evidence>
<feature type="compositionally biased region" description="Acidic residues" evidence="7">
    <location>
        <begin position="251"/>
        <end position="270"/>
    </location>
</feature>
<proteinExistence type="inferred from homology"/>
<comment type="similarity">
    <text evidence="1 5 6">Belongs to the universal ribosomal protein uS2 family.</text>
</comment>
<evidence type="ECO:0000256" key="3">
    <source>
        <dbReference type="ARBA" id="ARBA00023274"/>
    </source>
</evidence>
<dbReference type="Proteomes" id="UP000824025">
    <property type="component" value="Unassembled WGS sequence"/>
</dbReference>
<dbReference type="InterPro" id="IPR018130">
    <property type="entry name" value="Ribosomal_uS2_CS"/>
</dbReference>
<dbReference type="PROSITE" id="PS00963">
    <property type="entry name" value="RIBOSOMAL_S2_2"/>
    <property type="match status" value="1"/>
</dbReference>
<dbReference type="NCBIfam" id="TIGR01011">
    <property type="entry name" value="rpsB_bact"/>
    <property type="match status" value="1"/>
</dbReference>
<dbReference type="PRINTS" id="PR00395">
    <property type="entry name" value="RIBOSOMALS2"/>
</dbReference>
<dbReference type="FunFam" id="1.10.287.610:FF:000001">
    <property type="entry name" value="30S ribosomal protein S2"/>
    <property type="match status" value="1"/>
</dbReference>
<dbReference type="GO" id="GO:0003735">
    <property type="term" value="F:structural constituent of ribosome"/>
    <property type="evidence" value="ECO:0007669"/>
    <property type="project" value="InterPro"/>
</dbReference>
<gene>
    <name evidence="5 8" type="primary">rpsB</name>
    <name evidence="8" type="ORF">H9726_06750</name>
</gene>
<sequence>MAVITMKQLLEAGVHFGHQTRKWNPKMKKYIFAARNDIHIIDLQLTVGLVEKAYNFVVDTVKAGKSILFVGTKKQAQEAIREEATRCGMFYVNSRWLGGTLTNFKTIRSRIDRLNKLEKMEESGDFDLLPKKEVLGLKKEMEKLEANLGGIKEMKTLPGALFVVDPHNEDIAVQEARKLHIPIVAITDTNCDPDLIDYVIPGNDDAIRAVKLLSGVIANAVIEANQGEAVNAEMAEAAAEASAEDKSVEEIAAEEEAPAEEEAEAPADAE</sequence>
<evidence type="ECO:0000256" key="5">
    <source>
        <dbReference type="HAMAP-Rule" id="MF_00291"/>
    </source>
</evidence>
<evidence type="ECO:0000256" key="7">
    <source>
        <dbReference type="SAM" id="MobiDB-lite"/>
    </source>
</evidence>
<evidence type="ECO:0000256" key="2">
    <source>
        <dbReference type="ARBA" id="ARBA00022980"/>
    </source>
</evidence>
<dbReference type="GO" id="GO:0022627">
    <property type="term" value="C:cytosolic small ribosomal subunit"/>
    <property type="evidence" value="ECO:0007669"/>
    <property type="project" value="TreeGrafter"/>
</dbReference>
<accession>A0A9D2D859</accession>
<dbReference type="EMBL" id="DXCF01000034">
    <property type="protein sequence ID" value="HIZ10170.1"/>
    <property type="molecule type" value="Genomic_DNA"/>
</dbReference>
<comment type="caution">
    <text evidence="8">The sequence shown here is derived from an EMBL/GenBank/DDBJ whole genome shotgun (WGS) entry which is preliminary data.</text>
</comment>
<evidence type="ECO:0000256" key="4">
    <source>
        <dbReference type="ARBA" id="ARBA00035256"/>
    </source>
</evidence>
<reference evidence="8" key="1">
    <citation type="journal article" date="2021" name="PeerJ">
        <title>Extensive microbial diversity within the chicken gut microbiome revealed by metagenomics and culture.</title>
        <authorList>
            <person name="Gilroy R."/>
            <person name="Ravi A."/>
            <person name="Getino M."/>
            <person name="Pursley I."/>
            <person name="Horton D.L."/>
            <person name="Alikhan N.F."/>
            <person name="Baker D."/>
            <person name="Gharbi K."/>
            <person name="Hall N."/>
            <person name="Watson M."/>
            <person name="Adriaenssens E.M."/>
            <person name="Foster-Nyarko E."/>
            <person name="Jarju S."/>
            <person name="Secka A."/>
            <person name="Antonio M."/>
            <person name="Oren A."/>
            <person name="Chaudhuri R.R."/>
            <person name="La Ragione R."/>
            <person name="Hildebrand F."/>
            <person name="Pallen M.J."/>
        </authorList>
    </citation>
    <scope>NUCLEOTIDE SEQUENCE</scope>
    <source>
        <strain evidence="8">CHK192-19661</strain>
    </source>
</reference>
<dbReference type="Gene3D" id="1.10.287.610">
    <property type="entry name" value="Helix hairpin bin"/>
    <property type="match status" value="1"/>
</dbReference>
<dbReference type="SUPFAM" id="SSF52313">
    <property type="entry name" value="Ribosomal protein S2"/>
    <property type="match status" value="1"/>
</dbReference>
<dbReference type="InterPro" id="IPR005706">
    <property type="entry name" value="Ribosomal_uS2_bac/mit/plastid"/>
</dbReference>